<name>A0AAJ8BH47_LATCA</name>
<gene>
    <name evidence="9" type="primary">LOC127143449</name>
</gene>
<dbReference type="InterPro" id="IPR016186">
    <property type="entry name" value="C-type_lectin-like/link_sf"/>
</dbReference>
<dbReference type="PANTHER" id="PTHR45784">
    <property type="entry name" value="C-TYPE LECTIN DOMAIN FAMILY 20 MEMBER A-RELATED"/>
    <property type="match status" value="1"/>
</dbReference>
<dbReference type="CDD" id="cd00033">
    <property type="entry name" value="CCP"/>
    <property type="match status" value="1"/>
</dbReference>
<sequence length="287" mass="32442">MVTTGDCRWLTENEVDTNPPLCSLAVTTLGWTYHYSNKAMDWAQARQFCQENYTDMVVIQSQRENDHLVSLLPNRISSPYYWIGITKNHKNETWRWIGNNSTWIGNQSWAEDEPNNNYSNEFCVEIYVNKGKNRGKWNDEKCSNPKYAVCYKSQCTESSCVRGTCHETVENTTCLCEPGFKGDRCQTAQCTESSCVRGTCHETIENTTCLCEPGFKGDRCQTGSSAITCGATGVWSGPRPTCTSSDGCVWMWSCLSLLLHLSLLDEAQKKKETYPSKAARRSDESIQ</sequence>
<accession>A0AAJ8BH47</accession>
<dbReference type="PANTHER" id="PTHR45784:SF3">
    <property type="entry name" value="C-TYPE LECTIN DOMAIN FAMILY 4 MEMBER K-LIKE-RELATED"/>
    <property type="match status" value="1"/>
</dbReference>
<evidence type="ECO:0000256" key="3">
    <source>
        <dbReference type="PROSITE-ProRule" id="PRU00076"/>
    </source>
</evidence>
<dbReference type="PROSITE" id="PS50026">
    <property type="entry name" value="EGF_3"/>
    <property type="match status" value="1"/>
</dbReference>
<keyword evidence="2 3" id="KW-1015">Disulfide bond</keyword>
<keyword evidence="3" id="KW-0245">EGF-like domain</keyword>
<protein>
    <submittedName>
        <fullName evidence="9">L-selectin isoform X7</fullName>
    </submittedName>
</protein>
<organism evidence="8 9">
    <name type="scientific">Lates calcarifer</name>
    <name type="common">Barramundi</name>
    <name type="synonym">Holocentrus calcarifer</name>
    <dbReference type="NCBI Taxonomy" id="8187"/>
    <lineage>
        <taxon>Eukaryota</taxon>
        <taxon>Metazoa</taxon>
        <taxon>Chordata</taxon>
        <taxon>Craniata</taxon>
        <taxon>Vertebrata</taxon>
        <taxon>Euteleostomi</taxon>
        <taxon>Actinopterygii</taxon>
        <taxon>Neopterygii</taxon>
        <taxon>Teleostei</taxon>
        <taxon>Neoteleostei</taxon>
        <taxon>Acanthomorphata</taxon>
        <taxon>Carangaria</taxon>
        <taxon>Carangaria incertae sedis</taxon>
        <taxon>Centropomidae</taxon>
        <taxon>Lates</taxon>
    </lineage>
</organism>
<dbReference type="RefSeq" id="XP_050932942.1">
    <property type="nucleotide sequence ID" value="XM_051076985.1"/>
</dbReference>
<dbReference type="SMART" id="SM00181">
    <property type="entry name" value="EGF"/>
    <property type="match status" value="2"/>
</dbReference>
<dbReference type="Gene3D" id="3.10.100.10">
    <property type="entry name" value="Mannose-Binding Protein A, subunit A"/>
    <property type="match status" value="1"/>
</dbReference>
<reference evidence="9" key="1">
    <citation type="submission" date="2025-08" db="UniProtKB">
        <authorList>
            <consortium name="RefSeq"/>
        </authorList>
    </citation>
    <scope>IDENTIFICATION</scope>
    <source>
        <tissue evidence="9">Brain</tissue>
    </source>
</reference>
<dbReference type="AlphaFoldDB" id="A0AAJ8BH47"/>
<dbReference type="Gene3D" id="2.10.25.10">
    <property type="entry name" value="Laminin"/>
    <property type="match status" value="2"/>
</dbReference>
<dbReference type="InterPro" id="IPR000436">
    <property type="entry name" value="Sushi_SCR_CCP_dom"/>
</dbReference>
<evidence type="ECO:0000313" key="9">
    <source>
        <dbReference type="RefSeq" id="XP_050932942.1"/>
    </source>
</evidence>
<dbReference type="PROSITE" id="PS00022">
    <property type="entry name" value="EGF_1"/>
    <property type="match status" value="1"/>
</dbReference>
<feature type="disulfide bond" evidence="3">
    <location>
        <begin position="190"/>
        <end position="200"/>
    </location>
</feature>
<dbReference type="GeneID" id="127143449"/>
<keyword evidence="1" id="KW-0732">Signal</keyword>
<dbReference type="InterPro" id="IPR018378">
    <property type="entry name" value="C-type_lectin_CS"/>
</dbReference>
<dbReference type="SMART" id="SM00034">
    <property type="entry name" value="CLECT"/>
    <property type="match status" value="1"/>
</dbReference>
<dbReference type="SUPFAM" id="SSF57196">
    <property type="entry name" value="EGF/Laminin"/>
    <property type="match status" value="2"/>
</dbReference>
<dbReference type="PROSITE" id="PS01186">
    <property type="entry name" value="EGF_2"/>
    <property type="match status" value="1"/>
</dbReference>
<dbReference type="InterPro" id="IPR016187">
    <property type="entry name" value="CTDL_fold"/>
</dbReference>
<feature type="domain" description="EGF-like" evidence="5">
    <location>
        <begin position="186"/>
        <end position="221"/>
    </location>
</feature>
<evidence type="ECO:0000259" key="5">
    <source>
        <dbReference type="PROSITE" id="PS50026"/>
    </source>
</evidence>
<dbReference type="InterPro" id="IPR000742">
    <property type="entry name" value="EGF"/>
</dbReference>
<dbReference type="SUPFAM" id="SSF56436">
    <property type="entry name" value="C-type lectin-like"/>
    <property type="match status" value="1"/>
</dbReference>
<dbReference type="Pfam" id="PF00059">
    <property type="entry name" value="Lectin_C"/>
    <property type="match status" value="1"/>
</dbReference>
<evidence type="ECO:0000259" key="7">
    <source>
        <dbReference type="PROSITE" id="PS50923"/>
    </source>
</evidence>
<evidence type="ECO:0000259" key="6">
    <source>
        <dbReference type="PROSITE" id="PS50041"/>
    </source>
</evidence>
<proteinExistence type="predicted"/>
<evidence type="ECO:0000313" key="8">
    <source>
        <dbReference type="Proteomes" id="UP000694890"/>
    </source>
</evidence>
<dbReference type="InterPro" id="IPR001304">
    <property type="entry name" value="C-type_lectin-like"/>
</dbReference>
<dbReference type="Proteomes" id="UP000694890">
    <property type="component" value="Linkage group LG17"/>
</dbReference>
<feature type="domain" description="C-type lectin" evidence="6">
    <location>
        <begin position="28"/>
        <end position="151"/>
    </location>
</feature>
<dbReference type="PROSITE" id="PS00615">
    <property type="entry name" value="C_TYPE_LECTIN_1"/>
    <property type="match status" value="1"/>
</dbReference>
<evidence type="ECO:0000256" key="1">
    <source>
        <dbReference type="ARBA" id="ARBA00022729"/>
    </source>
</evidence>
<evidence type="ECO:0000256" key="2">
    <source>
        <dbReference type="ARBA" id="ARBA00023157"/>
    </source>
</evidence>
<comment type="caution">
    <text evidence="3">Lacks conserved residue(s) required for the propagation of feature annotation.</text>
</comment>
<dbReference type="PROSITE" id="PS50041">
    <property type="entry name" value="C_TYPE_LECTIN_2"/>
    <property type="match status" value="1"/>
</dbReference>
<evidence type="ECO:0000256" key="4">
    <source>
        <dbReference type="PROSITE-ProRule" id="PRU00302"/>
    </source>
</evidence>
<dbReference type="PROSITE" id="PS50923">
    <property type="entry name" value="SUSHI"/>
    <property type="match status" value="1"/>
</dbReference>
<feature type="domain" description="Sushi" evidence="7">
    <location>
        <begin position="188"/>
        <end position="244"/>
    </location>
</feature>
<feature type="disulfide bond" evidence="3">
    <location>
        <begin position="211"/>
        <end position="220"/>
    </location>
</feature>
<keyword evidence="4" id="KW-0768">Sushi</keyword>